<reference evidence="9 10" key="1">
    <citation type="submission" date="2018-09" db="EMBL/GenBank/DDBJ databases">
        <authorList>
            <consortium name="Pathogen Informatics"/>
        </authorList>
    </citation>
    <scope>NUCLEOTIDE SEQUENCE [LARGE SCALE GENOMIC DNA]</scope>
    <source>
        <strain evidence="9 10">OH-22767</strain>
    </source>
</reference>
<evidence type="ECO:0000256" key="1">
    <source>
        <dbReference type="ARBA" id="ARBA00002663"/>
    </source>
</evidence>
<dbReference type="PROSITE" id="PS00648">
    <property type="entry name" value="RIBONUCLEASE_P"/>
    <property type="match status" value="1"/>
</dbReference>
<evidence type="ECO:0000313" key="9">
    <source>
        <dbReference type="EMBL" id="SZD72455.1"/>
    </source>
</evidence>
<dbReference type="PANTHER" id="PTHR33992">
    <property type="entry name" value="RIBONUCLEASE P PROTEIN COMPONENT"/>
    <property type="match status" value="1"/>
</dbReference>
<dbReference type="GO" id="GO:0004526">
    <property type="term" value="F:ribonuclease P activity"/>
    <property type="evidence" value="ECO:0007669"/>
    <property type="project" value="UniProtKB-UniRule"/>
</dbReference>
<keyword evidence="4 7" id="KW-0255">Endonuclease</keyword>
<dbReference type="HAMAP" id="MF_00227">
    <property type="entry name" value="RNase_P"/>
    <property type="match status" value="1"/>
</dbReference>
<keyword evidence="2 7" id="KW-0819">tRNA processing</keyword>
<organism evidence="9 10">
    <name type="scientific">Candidatus Ornithobacterium hominis</name>
    <dbReference type="NCBI Taxonomy" id="2497989"/>
    <lineage>
        <taxon>Bacteria</taxon>
        <taxon>Pseudomonadati</taxon>
        <taxon>Bacteroidota</taxon>
        <taxon>Flavobacteriia</taxon>
        <taxon>Flavobacteriales</taxon>
        <taxon>Weeksellaceae</taxon>
        <taxon>Ornithobacterium</taxon>
    </lineage>
</organism>
<proteinExistence type="inferred from homology"/>
<dbReference type="Proteomes" id="UP000262142">
    <property type="component" value="Unassembled WGS sequence"/>
</dbReference>
<evidence type="ECO:0000256" key="3">
    <source>
        <dbReference type="ARBA" id="ARBA00022722"/>
    </source>
</evidence>
<gene>
    <name evidence="7" type="primary">rnpA</name>
    <name evidence="9" type="ORF">SAMEA104719789_00900</name>
</gene>
<dbReference type="AlphaFoldDB" id="A0A383TY01"/>
<dbReference type="PANTHER" id="PTHR33992:SF1">
    <property type="entry name" value="RIBONUCLEASE P PROTEIN COMPONENT"/>
    <property type="match status" value="1"/>
</dbReference>
<comment type="catalytic activity">
    <reaction evidence="7">
        <text>Endonucleolytic cleavage of RNA, removing 5'-extranucleotides from tRNA precursor.</text>
        <dbReference type="EC" id="3.1.26.5"/>
    </reaction>
</comment>
<evidence type="ECO:0000256" key="5">
    <source>
        <dbReference type="ARBA" id="ARBA00022801"/>
    </source>
</evidence>
<name>A0A383TY01_9FLAO</name>
<keyword evidence="3 7" id="KW-0540">Nuclease</keyword>
<evidence type="ECO:0000256" key="4">
    <source>
        <dbReference type="ARBA" id="ARBA00022759"/>
    </source>
</evidence>
<dbReference type="RefSeq" id="WP_119059245.1">
    <property type="nucleotide sequence ID" value="NZ_UNSC01000003.1"/>
</dbReference>
<dbReference type="EMBL" id="UNSC01000003">
    <property type="protein sequence ID" value="SZD72455.1"/>
    <property type="molecule type" value="Genomic_DNA"/>
</dbReference>
<dbReference type="GO" id="GO:0030677">
    <property type="term" value="C:ribonuclease P complex"/>
    <property type="evidence" value="ECO:0007669"/>
    <property type="project" value="TreeGrafter"/>
</dbReference>
<keyword evidence="6 7" id="KW-0694">RNA-binding</keyword>
<dbReference type="Gene3D" id="3.30.230.10">
    <property type="match status" value="1"/>
</dbReference>
<dbReference type="InterPro" id="IPR000100">
    <property type="entry name" value="RNase_P"/>
</dbReference>
<dbReference type="InterPro" id="IPR014721">
    <property type="entry name" value="Ribsml_uS5_D2-typ_fold_subgr"/>
</dbReference>
<evidence type="ECO:0000313" key="10">
    <source>
        <dbReference type="Proteomes" id="UP000262142"/>
    </source>
</evidence>
<keyword evidence="10" id="KW-1185">Reference proteome</keyword>
<sequence>MKHKFPKKEKLIHKKRFDFLFSEGKSLKSYPIQAIYLSLEMPCFADFQASNHSEVAFAVPKRHFKKAVDRNKIKRRMREAFRLNKRKLKGNFIIIFIYKSRSYSDYIMVEKSIIHLLEEINEKALS</sequence>
<evidence type="ECO:0000256" key="8">
    <source>
        <dbReference type="NCBIfam" id="TIGR00188"/>
    </source>
</evidence>
<dbReference type="GO" id="GO:0001682">
    <property type="term" value="P:tRNA 5'-leader removal"/>
    <property type="evidence" value="ECO:0007669"/>
    <property type="project" value="UniProtKB-UniRule"/>
</dbReference>
<evidence type="ECO:0000256" key="7">
    <source>
        <dbReference type="HAMAP-Rule" id="MF_00227"/>
    </source>
</evidence>
<dbReference type="OrthoDB" id="1524972at2"/>
<dbReference type="InterPro" id="IPR020539">
    <property type="entry name" value="RNase_P_CS"/>
</dbReference>
<dbReference type="EC" id="3.1.26.5" evidence="7 8"/>
<dbReference type="GO" id="GO:0000049">
    <property type="term" value="F:tRNA binding"/>
    <property type="evidence" value="ECO:0007669"/>
    <property type="project" value="UniProtKB-UniRule"/>
</dbReference>
<accession>A0A383TY01</accession>
<protein>
    <recommendedName>
        <fullName evidence="7 8">Ribonuclease P protein component</fullName>
        <shortName evidence="7">RNase P protein</shortName>
        <shortName evidence="7">RNaseP protein</shortName>
        <ecNumber evidence="7 8">3.1.26.5</ecNumber>
    </recommendedName>
    <alternativeName>
        <fullName evidence="7">Protein C5</fullName>
    </alternativeName>
</protein>
<evidence type="ECO:0000256" key="2">
    <source>
        <dbReference type="ARBA" id="ARBA00022694"/>
    </source>
</evidence>
<comment type="subunit">
    <text evidence="7">Consists of a catalytic RNA component (M1 or rnpB) and a protein subunit.</text>
</comment>
<dbReference type="GO" id="GO:0042781">
    <property type="term" value="F:3'-tRNA processing endoribonuclease activity"/>
    <property type="evidence" value="ECO:0007669"/>
    <property type="project" value="TreeGrafter"/>
</dbReference>
<dbReference type="InterPro" id="IPR020568">
    <property type="entry name" value="Ribosomal_Su5_D2-typ_SF"/>
</dbReference>
<keyword evidence="5 7" id="KW-0378">Hydrolase</keyword>
<comment type="similarity">
    <text evidence="7">Belongs to the RnpA family.</text>
</comment>
<dbReference type="SUPFAM" id="SSF54211">
    <property type="entry name" value="Ribosomal protein S5 domain 2-like"/>
    <property type="match status" value="1"/>
</dbReference>
<dbReference type="NCBIfam" id="TIGR00188">
    <property type="entry name" value="rnpA"/>
    <property type="match status" value="1"/>
</dbReference>
<comment type="function">
    <text evidence="1 7">RNaseP catalyzes the removal of the 5'-leader sequence from pre-tRNA to produce the mature 5'-terminus. It can also cleave other RNA substrates such as 4.5S RNA. The protein component plays an auxiliary but essential role in vivo by binding to the 5'-leader sequence and broadening the substrate specificity of the ribozyme.</text>
</comment>
<dbReference type="Pfam" id="PF00825">
    <property type="entry name" value="Ribonuclease_P"/>
    <property type="match status" value="1"/>
</dbReference>
<evidence type="ECO:0000256" key="6">
    <source>
        <dbReference type="ARBA" id="ARBA00022884"/>
    </source>
</evidence>